<dbReference type="KEGG" id="vg:55632490"/>
<keyword evidence="2" id="KW-1185">Reference proteome</keyword>
<evidence type="ECO:0000313" key="2">
    <source>
        <dbReference type="Proteomes" id="UP000248579"/>
    </source>
</evidence>
<evidence type="ECO:0000313" key="1">
    <source>
        <dbReference type="EMBL" id="BBD20163.1"/>
    </source>
</evidence>
<dbReference type="EMBL" id="AP018361">
    <property type="protein sequence ID" value="BBD20163.1"/>
    <property type="molecule type" value="Genomic_DNA"/>
</dbReference>
<name>A0A2Z6BEL0_9CAUD</name>
<dbReference type="GeneID" id="55632490"/>
<reference evidence="1 2" key="1">
    <citation type="submission" date="2017-09" db="EMBL/GenBank/DDBJ databases">
        <title>Genome analysis of the Dairy Lactobacillus paracasei phage T25.</title>
        <authorList>
            <person name="Sunthornthummas S."/>
        </authorList>
    </citation>
    <scope>NUCLEOTIDE SEQUENCE [LARGE SCALE GENOMIC DNA]</scope>
</reference>
<sequence>MLINWQAANEGDEVMADNDSFQPDIVADLMAELNLDDAEKTTITNLVAGATGVVTSSVGVLDESDPIAKLAIKTMVTQQYYDRALENGLSQGVLMMLLHLQANQPANSDSGDTDGS</sequence>
<dbReference type="Proteomes" id="UP000248579">
    <property type="component" value="Segment"/>
</dbReference>
<organism evidence="1 2">
    <name type="scientific">Lactobacillus phage T25</name>
    <dbReference type="NCBI Taxonomy" id="2036055"/>
    <lineage>
        <taxon>Viruses</taxon>
        <taxon>Duplodnaviria</taxon>
        <taxon>Heunggongvirae</taxon>
        <taxon>Uroviricota</taxon>
        <taxon>Caudoviricetes</taxon>
        <taxon>Sukhumvitvirus</taxon>
        <taxon>Sukhumvitvirus T25</taxon>
    </lineage>
</organism>
<accession>A0A2Z6BEL0</accession>
<proteinExistence type="predicted"/>
<protein>
    <submittedName>
        <fullName evidence="1">Uncharacterized protein</fullName>
    </submittedName>
</protein>
<dbReference type="RefSeq" id="YP_009829554.1">
    <property type="nucleotide sequence ID" value="NC_048625.1"/>
</dbReference>